<feature type="chain" id="PRO_5011987930" evidence="2">
    <location>
        <begin position="23"/>
        <end position="994"/>
    </location>
</feature>
<feature type="transmembrane region" description="Helical" evidence="1">
    <location>
        <begin position="973"/>
        <end position="990"/>
    </location>
</feature>
<dbReference type="OrthoDB" id="6163070at2759"/>
<feature type="transmembrane region" description="Helical" evidence="1">
    <location>
        <begin position="800"/>
        <end position="823"/>
    </location>
</feature>
<accession>A0A1Y1IBL0</accession>
<feature type="transmembrane region" description="Helical" evidence="1">
    <location>
        <begin position="843"/>
        <end position="862"/>
    </location>
</feature>
<reference evidence="3 4" key="1">
    <citation type="journal article" date="2014" name="Nat. Commun.">
        <title>Klebsormidium flaccidum genome reveals primary factors for plant terrestrial adaptation.</title>
        <authorList>
            <person name="Hori K."/>
            <person name="Maruyama F."/>
            <person name="Fujisawa T."/>
            <person name="Togashi T."/>
            <person name="Yamamoto N."/>
            <person name="Seo M."/>
            <person name="Sato S."/>
            <person name="Yamada T."/>
            <person name="Mori H."/>
            <person name="Tajima N."/>
            <person name="Moriyama T."/>
            <person name="Ikeuchi M."/>
            <person name="Watanabe M."/>
            <person name="Wada H."/>
            <person name="Kobayashi K."/>
            <person name="Saito M."/>
            <person name="Masuda T."/>
            <person name="Sasaki-Sekimoto Y."/>
            <person name="Mashiguchi K."/>
            <person name="Awai K."/>
            <person name="Shimojima M."/>
            <person name="Masuda S."/>
            <person name="Iwai M."/>
            <person name="Nobusawa T."/>
            <person name="Narise T."/>
            <person name="Kondo S."/>
            <person name="Saito H."/>
            <person name="Sato R."/>
            <person name="Murakawa M."/>
            <person name="Ihara Y."/>
            <person name="Oshima-Yamada Y."/>
            <person name="Ohtaka K."/>
            <person name="Satoh M."/>
            <person name="Sonobe K."/>
            <person name="Ishii M."/>
            <person name="Ohtani R."/>
            <person name="Kanamori-Sato M."/>
            <person name="Honoki R."/>
            <person name="Miyazaki D."/>
            <person name="Mochizuki H."/>
            <person name="Umetsu J."/>
            <person name="Higashi K."/>
            <person name="Shibata D."/>
            <person name="Kamiya Y."/>
            <person name="Sato N."/>
            <person name="Nakamura Y."/>
            <person name="Tabata S."/>
            <person name="Ida S."/>
            <person name="Kurokawa K."/>
            <person name="Ohta H."/>
        </authorList>
    </citation>
    <scope>NUCLEOTIDE SEQUENCE [LARGE SCALE GENOMIC DNA]</scope>
    <source>
        <strain evidence="3 4">NIES-2285</strain>
    </source>
</reference>
<keyword evidence="4" id="KW-1185">Reference proteome</keyword>
<feature type="signal peptide" evidence="2">
    <location>
        <begin position="1"/>
        <end position="22"/>
    </location>
</feature>
<gene>
    <name evidence="3" type="ORF">KFL_002700150</name>
</gene>
<name>A0A1Y1IBL0_KLENI</name>
<keyword evidence="1" id="KW-0472">Membrane</keyword>
<evidence type="ECO:0000256" key="1">
    <source>
        <dbReference type="SAM" id="Phobius"/>
    </source>
</evidence>
<dbReference type="EMBL" id="DF237219">
    <property type="protein sequence ID" value="GAQ86096.1"/>
    <property type="molecule type" value="Genomic_DNA"/>
</dbReference>
<keyword evidence="2" id="KW-0732">Signal</keyword>
<organism evidence="3 4">
    <name type="scientific">Klebsormidium nitens</name>
    <name type="common">Green alga</name>
    <name type="synonym">Ulothrix nitens</name>
    <dbReference type="NCBI Taxonomy" id="105231"/>
    <lineage>
        <taxon>Eukaryota</taxon>
        <taxon>Viridiplantae</taxon>
        <taxon>Streptophyta</taxon>
        <taxon>Klebsormidiophyceae</taxon>
        <taxon>Klebsormidiales</taxon>
        <taxon>Klebsormidiaceae</taxon>
        <taxon>Klebsormidium</taxon>
    </lineage>
</organism>
<dbReference type="Proteomes" id="UP000054558">
    <property type="component" value="Unassembled WGS sequence"/>
</dbReference>
<protein>
    <submittedName>
        <fullName evidence="3">Uncharacterized protein</fullName>
    </submittedName>
</protein>
<sequence length="994" mass="108079">MALRGALFRCLLLAACLAGTLPRPACSGPAGPTFSPAGCLDPPTGVATFRPMVEELEARKGPPHFTGLPRGVRQRTYAGTDLWNSRGMNLTQAVRAMLGDPFAYYETALFTVYKMALLNQTATLPYLVYAWDRGHWPTTEDGPWPQYKVPVGRKRGLKGFLLAVQYFKELVRDIVPAIADSGLAEVGAGLSEAAAVCRARLLLDHRFARLGREALDQTYLLGVGNDLGEDPYDCLYSSSSQGLTNEVYGPDVVVLAPDHRKRGLDLNFYQDRFCPHSHDYSEILTPGYRFPDAIEGYLVLTWNIRSEDEDQFKGVEWAFVKAHHDGEDFVLLLGTQELDHPVFCVDQHPAGHFVECIPDSLQNYTQRCRKDPQLPSHRLTNVTIPVIGVLYQALPDDEPAIPGGFVAGQNAERRARAQAVLARQRGDGVMCNGTLKKPLRADVRALVDGALATDGSTFQVALWTVDMVQYPATPSKLAAAAGERAAAAAGEVRKPSREPPLWIIALLCLGSVGGDLLGQRATRHHFKSTRRMILVSMLVSALLVLVLGGIGELLFPRQTGAIVVRGRPVQCYREVLAGVPGKDEAFCIARPEQCSPVACPAQGPSTIGWAIGAHPLLLLLGLLAILYHVCEVVLHLHPLGILFKPLASFFATFLIVPLARVFGYLEAPIPAYVMLVGAAGTYLCLYEKKRAPAPHQHVELATVDDDDALEDDARAGRAARPLGAAAVVGTATVEDDFPVSEHFHENAGQGWGLGGGKEKAGYVAVEAEEVEKHVLRAHGDDEAAGLLGAAGKGDGAGRSLVGFLLLGGIFGVLVTSMAVWVIVQKLVNDRCRVNEFGFTALDQVLLPLYMGAFLWVCDWLPAGYRQVFLPDMHDQEQTLAQAARQAVAQCCAARGEALALVVVQRALANARIAVFFWLSIKYNLTSVFFESTVLRVSMSWLVVLGVNTLAPSFINLADTERFTFRDADTRRVILIKGLGTVVVFFTLVLLEARR</sequence>
<feature type="transmembrane region" description="Helical" evidence="1">
    <location>
        <begin position="530"/>
        <end position="550"/>
    </location>
</feature>
<evidence type="ECO:0000313" key="3">
    <source>
        <dbReference type="EMBL" id="GAQ86096.1"/>
    </source>
</evidence>
<proteinExistence type="predicted"/>
<keyword evidence="1" id="KW-1133">Transmembrane helix</keyword>
<feature type="transmembrane region" description="Helical" evidence="1">
    <location>
        <begin position="669"/>
        <end position="686"/>
    </location>
</feature>
<evidence type="ECO:0000313" key="4">
    <source>
        <dbReference type="Proteomes" id="UP000054558"/>
    </source>
</evidence>
<feature type="transmembrane region" description="Helical" evidence="1">
    <location>
        <begin position="607"/>
        <end position="629"/>
    </location>
</feature>
<dbReference type="AlphaFoldDB" id="A0A1Y1IBL0"/>
<feature type="transmembrane region" description="Helical" evidence="1">
    <location>
        <begin position="501"/>
        <end position="518"/>
    </location>
</feature>
<evidence type="ECO:0000256" key="2">
    <source>
        <dbReference type="SAM" id="SignalP"/>
    </source>
</evidence>
<keyword evidence="1" id="KW-0812">Transmembrane</keyword>
<feature type="transmembrane region" description="Helical" evidence="1">
    <location>
        <begin position="641"/>
        <end position="663"/>
    </location>
</feature>